<dbReference type="Proteomes" id="UP000308197">
    <property type="component" value="Unassembled WGS sequence"/>
</dbReference>
<dbReference type="AlphaFoldDB" id="A0A5C3NVC9"/>
<dbReference type="EMBL" id="ML211672">
    <property type="protein sequence ID" value="TFK80992.1"/>
    <property type="molecule type" value="Genomic_DNA"/>
</dbReference>
<evidence type="ECO:0000313" key="2">
    <source>
        <dbReference type="EMBL" id="TFK80992.1"/>
    </source>
</evidence>
<proteinExistence type="predicted"/>
<reference evidence="2 3" key="1">
    <citation type="journal article" date="2019" name="Nat. Ecol. Evol.">
        <title>Megaphylogeny resolves global patterns of mushroom evolution.</title>
        <authorList>
            <person name="Varga T."/>
            <person name="Krizsan K."/>
            <person name="Foldi C."/>
            <person name="Dima B."/>
            <person name="Sanchez-Garcia M."/>
            <person name="Sanchez-Ramirez S."/>
            <person name="Szollosi G.J."/>
            <person name="Szarkandi J.G."/>
            <person name="Papp V."/>
            <person name="Albert L."/>
            <person name="Andreopoulos W."/>
            <person name="Angelini C."/>
            <person name="Antonin V."/>
            <person name="Barry K.W."/>
            <person name="Bougher N.L."/>
            <person name="Buchanan P."/>
            <person name="Buyck B."/>
            <person name="Bense V."/>
            <person name="Catcheside P."/>
            <person name="Chovatia M."/>
            <person name="Cooper J."/>
            <person name="Damon W."/>
            <person name="Desjardin D."/>
            <person name="Finy P."/>
            <person name="Geml J."/>
            <person name="Haridas S."/>
            <person name="Hughes K."/>
            <person name="Justo A."/>
            <person name="Karasinski D."/>
            <person name="Kautmanova I."/>
            <person name="Kiss B."/>
            <person name="Kocsube S."/>
            <person name="Kotiranta H."/>
            <person name="LaButti K.M."/>
            <person name="Lechner B.E."/>
            <person name="Liimatainen K."/>
            <person name="Lipzen A."/>
            <person name="Lukacs Z."/>
            <person name="Mihaltcheva S."/>
            <person name="Morgado L.N."/>
            <person name="Niskanen T."/>
            <person name="Noordeloos M.E."/>
            <person name="Ohm R.A."/>
            <person name="Ortiz-Santana B."/>
            <person name="Ovrebo C."/>
            <person name="Racz N."/>
            <person name="Riley R."/>
            <person name="Savchenko A."/>
            <person name="Shiryaev A."/>
            <person name="Soop K."/>
            <person name="Spirin V."/>
            <person name="Szebenyi C."/>
            <person name="Tomsovsky M."/>
            <person name="Tulloss R.E."/>
            <person name="Uehling J."/>
            <person name="Grigoriev I.V."/>
            <person name="Vagvolgyi C."/>
            <person name="Papp T."/>
            <person name="Martin F.M."/>
            <person name="Miettinen O."/>
            <person name="Hibbett D.S."/>
            <person name="Nagy L.G."/>
        </authorList>
    </citation>
    <scope>NUCLEOTIDE SEQUENCE [LARGE SCALE GENOMIC DNA]</scope>
    <source>
        <strain evidence="2 3">HHB13444</strain>
    </source>
</reference>
<evidence type="ECO:0000256" key="1">
    <source>
        <dbReference type="SAM" id="MobiDB-lite"/>
    </source>
</evidence>
<keyword evidence="3" id="KW-1185">Reference proteome</keyword>
<name>A0A5C3NVC9_9APHY</name>
<gene>
    <name evidence="2" type="ORF">K466DRAFT_591535</name>
</gene>
<accession>A0A5C3NVC9</accession>
<feature type="region of interest" description="Disordered" evidence="1">
    <location>
        <begin position="1"/>
        <end position="41"/>
    </location>
</feature>
<sequence>MDCEPKSGRPRHPARPMKVGVVSDGEGALSGPPRPSERHARRECIASWIEIASHDS</sequence>
<organism evidence="2 3">
    <name type="scientific">Polyporus arcularius HHB13444</name>
    <dbReference type="NCBI Taxonomy" id="1314778"/>
    <lineage>
        <taxon>Eukaryota</taxon>
        <taxon>Fungi</taxon>
        <taxon>Dikarya</taxon>
        <taxon>Basidiomycota</taxon>
        <taxon>Agaricomycotina</taxon>
        <taxon>Agaricomycetes</taxon>
        <taxon>Polyporales</taxon>
        <taxon>Polyporaceae</taxon>
        <taxon>Polyporus</taxon>
    </lineage>
</organism>
<protein>
    <submittedName>
        <fullName evidence="2">Uncharacterized protein</fullName>
    </submittedName>
</protein>
<dbReference type="InParanoid" id="A0A5C3NVC9"/>
<evidence type="ECO:0000313" key="3">
    <source>
        <dbReference type="Proteomes" id="UP000308197"/>
    </source>
</evidence>